<dbReference type="InterPro" id="IPR008979">
    <property type="entry name" value="Galactose-bd-like_sf"/>
</dbReference>
<dbReference type="InterPro" id="IPR008271">
    <property type="entry name" value="Ser/Thr_kinase_AS"/>
</dbReference>
<proteinExistence type="predicted"/>
<dbReference type="Gene3D" id="1.10.287.1490">
    <property type="match status" value="1"/>
</dbReference>
<keyword evidence="6" id="KW-1185">Reference proteome</keyword>
<name>A0ABR2JXJ2_9EUKA</name>
<comment type="caution">
    <text evidence="5">The sequence shown here is derived from an EMBL/GenBank/DDBJ whole genome shotgun (WGS) entry which is preliminary data.</text>
</comment>
<gene>
    <name evidence="5" type="ORF">M9Y10_042680</name>
</gene>
<dbReference type="Pfam" id="PF00069">
    <property type="entry name" value="Pkinase"/>
    <property type="match status" value="1"/>
</dbReference>
<dbReference type="InterPro" id="IPR050167">
    <property type="entry name" value="Ser_Thr_protein_kinase"/>
</dbReference>
<evidence type="ECO:0008006" key="7">
    <source>
        <dbReference type="Google" id="ProtNLM"/>
    </source>
</evidence>
<evidence type="ECO:0000313" key="5">
    <source>
        <dbReference type="EMBL" id="KAK8883586.1"/>
    </source>
</evidence>
<evidence type="ECO:0000313" key="6">
    <source>
        <dbReference type="Proteomes" id="UP001470230"/>
    </source>
</evidence>
<sequence>MSSLKISSRTKKRSEDYLIDLNDYNIVRNINRGGFGVINLVRNKKTGKEYASKTNLIQNKSQNKLFVSREVRILIQIQHTTIIQFRGFSYVDFHGDKNITILMDYMKEGSLASLIEKELKSLCPSKYDNTKRQIILVGIARGMMLLHNKHIIHRDLKPENILLDSDFHPRITDFGLSKFFDPHHSMNQSMTDSGTAAYMAPEVISSDHFNTKADVYAFGILMYEVIGGKRAYDDLLKGKKRLNEFQLKQKILKGLRPKIDFPMKKGLQRMIEKCWSEDPKERPTFDELFKKLSLSNEDYFLEFEGNYEEPKIIPEDEDDDEEIEEEQLGVSKRYCLEGVDIGEVLDYVDEIKEETTKTAASRENEELRQQIEIMNQTIKEKTDEVSSLKTDLANVRKEMSALEERLAGRSSDGTSNTKSMEKTIKDQEVKISSLMTELETVKKQKDAQILSLQQRLGRFFSVEMSKEGPGILAQLKDKQKNPFNRLFIASQSSSDIYTLLVPDAKDDFCTSSDGHFFIEFELETEVVISGVKVFSADGRFPKSFDIAVQGETVKSVKEATELNGEYKDMTVSFTPTRGRKVRFTQTGPNWDKNSNFLWIKGIELLSTESKYSKGVFATLVEESENKDPHKCPVIISALHFDLNSFHSLNSKYNTWTYGNENSWFQVELTKGTVILNGFRLKRYGSGMLRSYKLICTDDPSKPESSWTKLIEINEKTKDEHEKLDIYEFPHPSPPTRFVRLVMTGKDWNDSLNLRFFHFDLFGSYF</sequence>
<dbReference type="Gene3D" id="1.10.510.10">
    <property type="entry name" value="Transferase(Phosphotransferase) domain 1"/>
    <property type="match status" value="1"/>
</dbReference>
<dbReference type="PANTHER" id="PTHR23257">
    <property type="entry name" value="SERINE-THREONINE PROTEIN KINASE"/>
    <property type="match status" value="1"/>
</dbReference>
<dbReference type="Proteomes" id="UP001470230">
    <property type="component" value="Unassembled WGS sequence"/>
</dbReference>
<protein>
    <recommendedName>
        <fullName evidence="7">Protein kinase domain-containing protein</fullName>
    </recommendedName>
</protein>
<dbReference type="PROSITE" id="PS50011">
    <property type="entry name" value="PROTEIN_KINASE_DOM"/>
    <property type="match status" value="1"/>
</dbReference>
<feature type="region of interest" description="Disordered" evidence="2">
    <location>
        <begin position="403"/>
        <end position="423"/>
    </location>
</feature>
<dbReference type="SUPFAM" id="SSF56112">
    <property type="entry name" value="Protein kinase-like (PK-like)"/>
    <property type="match status" value="1"/>
</dbReference>
<dbReference type="InterPro" id="IPR000719">
    <property type="entry name" value="Prot_kinase_dom"/>
</dbReference>
<dbReference type="InterPro" id="IPR000421">
    <property type="entry name" value="FA58C"/>
</dbReference>
<keyword evidence="1" id="KW-0675">Receptor</keyword>
<accession>A0ABR2JXJ2</accession>
<feature type="domain" description="F5/8 type C" evidence="4">
    <location>
        <begin position="653"/>
        <end position="760"/>
    </location>
</feature>
<reference evidence="5 6" key="1">
    <citation type="submission" date="2024-04" db="EMBL/GenBank/DDBJ databases">
        <title>Tritrichomonas musculus Genome.</title>
        <authorList>
            <person name="Alves-Ferreira E."/>
            <person name="Grigg M."/>
            <person name="Lorenzi H."/>
            <person name="Galac M."/>
        </authorList>
    </citation>
    <scope>NUCLEOTIDE SEQUENCE [LARGE SCALE GENOMIC DNA]</scope>
    <source>
        <strain evidence="5 6">EAF2021</strain>
    </source>
</reference>
<evidence type="ECO:0000256" key="1">
    <source>
        <dbReference type="ARBA" id="ARBA00023170"/>
    </source>
</evidence>
<evidence type="ECO:0000256" key="2">
    <source>
        <dbReference type="SAM" id="MobiDB-lite"/>
    </source>
</evidence>
<dbReference type="PROSITE" id="PS00108">
    <property type="entry name" value="PROTEIN_KINASE_ST"/>
    <property type="match status" value="1"/>
</dbReference>
<dbReference type="InterPro" id="IPR011009">
    <property type="entry name" value="Kinase-like_dom_sf"/>
</dbReference>
<evidence type="ECO:0000259" key="4">
    <source>
        <dbReference type="PROSITE" id="PS50022"/>
    </source>
</evidence>
<dbReference type="SUPFAM" id="SSF58100">
    <property type="entry name" value="Bacterial hemolysins"/>
    <property type="match status" value="1"/>
</dbReference>
<feature type="domain" description="Protein kinase" evidence="3">
    <location>
        <begin position="24"/>
        <end position="300"/>
    </location>
</feature>
<dbReference type="EMBL" id="JAPFFF010000008">
    <property type="protein sequence ID" value="KAK8883586.1"/>
    <property type="molecule type" value="Genomic_DNA"/>
</dbReference>
<dbReference type="Gene3D" id="2.60.120.260">
    <property type="entry name" value="Galactose-binding domain-like"/>
    <property type="match status" value="2"/>
</dbReference>
<dbReference type="SMART" id="SM00220">
    <property type="entry name" value="S_TKc"/>
    <property type="match status" value="1"/>
</dbReference>
<organism evidence="5 6">
    <name type="scientific">Tritrichomonas musculus</name>
    <dbReference type="NCBI Taxonomy" id="1915356"/>
    <lineage>
        <taxon>Eukaryota</taxon>
        <taxon>Metamonada</taxon>
        <taxon>Parabasalia</taxon>
        <taxon>Tritrichomonadida</taxon>
        <taxon>Tritrichomonadidae</taxon>
        <taxon>Tritrichomonas</taxon>
    </lineage>
</organism>
<dbReference type="InterPro" id="IPR001245">
    <property type="entry name" value="Ser-Thr/Tyr_kinase_cat_dom"/>
</dbReference>
<dbReference type="SUPFAM" id="SSF49785">
    <property type="entry name" value="Galactose-binding domain-like"/>
    <property type="match status" value="1"/>
</dbReference>
<dbReference type="PRINTS" id="PR00109">
    <property type="entry name" value="TYRKINASE"/>
</dbReference>
<dbReference type="PROSITE" id="PS50022">
    <property type="entry name" value="FA58C_3"/>
    <property type="match status" value="1"/>
</dbReference>
<evidence type="ECO:0000259" key="3">
    <source>
        <dbReference type="PROSITE" id="PS50011"/>
    </source>
</evidence>